<protein>
    <submittedName>
        <fullName evidence="2">Uncharacterized protein</fullName>
    </submittedName>
</protein>
<keyword evidence="3" id="KW-1185">Reference proteome</keyword>
<proteinExistence type="predicted"/>
<sequence length="172" mass="18698">MFFNLFENFGFDRNSEDVDVDGDKPYEERKEENGYVVGVKHECSLSGPVQKSADPILPALGLRDPNTFNCDKDDNVGVSNTIDDEVVGANAVSDDAICDDNAEEYFCTDDNKNNTAADDAIEDDGLSDDVKAGETIDDEVAGANAVFDDTICDDDAEDNFCTHDNINEDDTG</sequence>
<name>A0A2B4RMM2_STYPI</name>
<dbReference type="EMBL" id="LSMT01000450">
    <property type="protein sequence ID" value="PFX17760.1"/>
    <property type="molecule type" value="Genomic_DNA"/>
</dbReference>
<accession>A0A2B4RMM2</accession>
<reference evidence="3" key="1">
    <citation type="journal article" date="2017" name="bioRxiv">
        <title>Comparative analysis of the genomes of Stylophora pistillata and Acropora digitifera provides evidence for extensive differences between species of corals.</title>
        <authorList>
            <person name="Voolstra C.R."/>
            <person name="Li Y."/>
            <person name="Liew Y.J."/>
            <person name="Baumgarten S."/>
            <person name="Zoccola D."/>
            <person name="Flot J.-F."/>
            <person name="Tambutte S."/>
            <person name="Allemand D."/>
            <person name="Aranda M."/>
        </authorList>
    </citation>
    <scope>NUCLEOTIDE SEQUENCE [LARGE SCALE GENOMIC DNA]</scope>
</reference>
<evidence type="ECO:0000313" key="2">
    <source>
        <dbReference type="EMBL" id="PFX17760.1"/>
    </source>
</evidence>
<evidence type="ECO:0000313" key="3">
    <source>
        <dbReference type="Proteomes" id="UP000225706"/>
    </source>
</evidence>
<gene>
    <name evidence="2" type="ORF">AWC38_SpisGene17903</name>
</gene>
<evidence type="ECO:0000256" key="1">
    <source>
        <dbReference type="SAM" id="MobiDB-lite"/>
    </source>
</evidence>
<dbReference type="AlphaFoldDB" id="A0A2B4RMM2"/>
<dbReference type="Proteomes" id="UP000225706">
    <property type="component" value="Unassembled WGS sequence"/>
</dbReference>
<organism evidence="2 3">
    <name type="scientific">Stylophora pistillata</name>
    <name type="common">Smooth cauliflower coral</name>
    <dbReference type="NCBI Taxonomy" id="50429"/>
    <lineage>
        <taxon>Eukaryota</taxon>
        <taxon>Metazoa</taxon>
        <taxon>Cnidaria</taxon>
        <taxon>Anthozoa</taxon>
        <taxon>Hexacorallia</taxon>
        <taxon>Scleractinia</taxon>
        <taxon>Astrocoeniina</taxon>
        <taxon>Pocilloporidae</taxon>
        <taxon>Stylophora</taxon>
    </lineage>
</organism>
<comment type="caution">
    <text evidence="2">The sequence shown here is derived from an EMBL/GenBank/DDBJ whole genome shotgun (WGS) entry which is preliminary data.</text>
</comment>
<feature type="region of interest" description="Disordered" evidence="1">
    <location>
        <begin position="111"/>
        <end position="130"/>
    </location>
</feature>